<keyword evidence="4" id="KW-1185">Reference proteome</keyword>
<organism evidence="3 4">
    <name type="scientific">Planococcus shenhongbingii</name>
    <dbReference type="NCBI Taxonomy" id="3058398"/>
    <lineage>
        <taxon>Bacteria</taxon>
        <taxon>Bacillati</taxon>
        <taxon>Bacillota</taxon>
        <taxon>Bacilli</taxon>
        <taxon>Bacillales</taxon>
        <taxon>Caryophanaceae</taxon>
        <taxon>Planococcus</taxon>
    </lineage>
</organism>
<evidence type="ECO:0000259" key="2">
    <source>
        <dbReference type="Pfam" id="PF20434"/>
    </source>
</evidence>
<gene>
    <name evidence="3" type="ORF">QWY13_14895</name>
</gene>
<accession>A0ABT8NFU6</accession>
<dbReference type="PANTHER" id="PTHR48081">
    <property type="entry name" value="AB HYDROLASE SUPERFAMILY PROTEIN C4A8.06C"/>
    <property type="match status" value="1"/>
</dbReference>
<dbReference type="Pfam" id="PF20434">
    <property type="entry name" value="BD-FAE"/>
    <property type="match status" value="1"/>
</dbReference>
<dbReference type="EMBL" id="JAUJWU010000004">
    <property type="protein sequence ID" value="MDN7246776.1"/>
    <property type="molecule type" value="Genomic_DNA"/>
</dbReference>
<protein>
    <submittedName>
        <fullName evidence="3">Alpha/beta hydrolase</fullName>
    </submittedName>
</protein>
<dbReference type="InterPro" id="IPR049492">
    <property type="entry name" value="BD-FAE-like_dom"/>
</dbReference>
<reference evidence="3 4" key="1">
    <citation type="submission" date="2023-07" db="EMBL/GenBank/DDBJ databases">
        <title>Novel species in genus Planococcus.</title>
        <authorList>
            <person name="Ning S."/>
        </authorList>
    </citation>
    <scope>NUCLEOTIDE SEQUENCE [LARGE SCALE GENOMIC DNA]</scope>
    <source>
        <strain evidence="3 4">N017</strain>
    </source>
</reference>
<dbReference type="PANTHER" id="PTHR48081:SF6">
    <property type="entry name" value="PEPTIDASE S9 PROLYL OLIGOPEPTIDASE CATALYTIC DOMAIN-CONTAINING PROTEIN"/>
    <property type="match status" value="1"/>
</dbReference>
<evidence type="ECO:0000313" key="3">
    <source>
        <dbReference type="EMBL" id="MDN7246776.1"/>
    </source>
</evidence>
<name>A0ABT8NFU6_9BACL</name>
<dbReference type="InterPro" id="IPR050300">
    <property type="entry name" value="GDXG_lipolytic_enzyme"/>
</dbReference>
<dbReference type="Gene3D" id="3.40.50.1820">
    <property type="entry name" value="alpha/beta hydrolase"/>
    <property type="match status" value="1"/>
</dbReference>
<proteinExistence type="predicted"/>
<keyword evidence="1 3" id="KW-0378">Hydrolase</keyword>
<dbReference type="GO" id="GO:0016787">
    <property type="term" value="F:hydrolase activity"/>
    <property type="evidence" value="ECO:0007669"/>
    <property type="project" value="UniProtKB-KW"/>
</dbReference>
<comment type="caution">
    <text evidence="3">The sequence shown here is derived from an EMBL/GenBank/DDBJ whole genome shotgun (WGS) entry which is preliminary data.</text>
</comment>
<dbReference type="SUPFAM" id="SSF53474">
    <property type="entry name" value="alpha/beta-Hydrolases"/>
    <property type="match status" value="1"/>
</dbReference>
<dbReference type="InterPro" id="IPR029058">
    <property type="entry name" value="AB_hydrolase_fold"/>
</dbReference>
<evidence type="ECO:0000313" key="4">
    <source>
        <dbReference type="Proteomes" id="UP001172142"/>
    </source>
</evidence>
<evidence type="ECO:0000256" key="1">
    <source>
        <dbReference type="ARBA" id="ARBA00022801"/>
    </source>
</evidence>
<sequence>MPATKKLNMQKKWIALWSFIAFLTLIIIMEQIPAPLDASASKQSPDAALFDLEDIYQEVQVVKNLVYSNKKDSLLDIYYPKTGGQNLPVILWIHGGGYVGGSKDSRQEYGMALAHAGYVVANIDYALAPEQKYPGPIIQANEALNYLQLHAAKYGGDMDKVFIGGDSAGAQISSQVAAVISNNDLSEAMQIVPAVQAAQLQGALLFCGLFNMKTVRATEFPNIDGFLNTYTGVEPFETFEDIDQLSTVNQITSAYPPVFITAGDADPLVSQSVEFAETLETTGIAVTSVFFNGTDKELKHEFQYALDTLEAQETLAKALDFLFVNSN</sequence>
<dbReference type="RefSeq" id="WP_300991101.1">
    <property type="nucleotide sequence ID" value="NZ_CP129235.1"/>
</dbReference>
<dbReference type="Proteomes" id="UP001172142">
    <property type="component" value="Unassembled WGS sequence"/>
</dbReference>
<feature type="domain" description="BD-FAE-like" evidence="2">
    <location>
        <begin position="75"/>
        <end position="279"/>
    </location>
</feature>